<reference evidence="1 2" key="1">
    <citation type="submission" date="2014-10" db="EMBL/GenBank/DDBJ databases">
        <title>Pedobacter Kyungheensis.</title>
        <authorList>
            <person name="Anderson B.M."/>
            <person name="Newman J.D."/>
        </authorList>
    </citation>
    <scope>NUCLEOTIDE SEQUENCE [LARGE SCALE GENOMIC DNA]</scope>
    <source>
        <strain evidence="1 2">KACC 16221</strain>
    </source>
</reference>
<sequence length="65" mass="7712">MLRYSNPFSLIIQASKSRIYPCSFLIHYVYGVTLLKIKYICDQTFEFFELNPADHCFINKKSHAF</sequence>
<gene>
    <name evidence="1" type="ORF">OC25_11145</name>
</gene>
<dbReference type="Proteomes" id="UP000031246">
    <property type="component" value="Unassembled WGS sequence"/>
</dbReference>
<dbReference type="AlphaFoldDB" id="A0A0C1DIT9"/>
<accession>A0A0C1DIT9</accession>
<name>A0A0C1DIT9_9SPHI</name>
<keyword evidence="2" id="KW-1185">Reference proteome</keyword>
<evidence type="ECO:0000313" key="1">
    <source>
        <dbReference type="EMBL" id="KIA93815.1"/>
    </source>
</evidence>
<dbReference type="EMBL" id="JSYN01000012">
    <property type="protein sequence ID" value="KIA93815.1"/>
    <property type="molecule type" value="Genomic_DNA"/>
</dbReference>
<evidence type="ECO:0000313" key="2">
    <source>
        <dbReference type="Proteomes" id="UP000031246"/>
    </source>
</evidence>
<organism evidence="1 2">
    <name type="scientific">Pedobacter kyungheensis</name>
    <dbReference type="NCBI Taxonomy" id="1069985"/>
    <lineage>
        <taxon>Bacteria</taxon>
        <taxon>Pseudomonadati</taxon>
        <taxon>Bacteroidota</taxon>
        <taxon>Sphingobacteriia</taxon>
        <taxon>Sphingobacteriales</taxon>
        <taxon>Sphingobacteriaceae</taxon>
        <taxon>Pedobacter</taxon>
    </lineage>
</organism>
<comment type="caution">
    <text evidence="1">The sequence shown here is derived from an EMBL/GenBank/DDBJ whole genome shotgun (WGS) entry which is preliminary data.</text>
</comment>
<protein>
    <submittedName>
        <fullName evidence="1">Uncharacterized protein</fullName>
    </submittedName>
</protein>
<proteinExistence type="predicted"/>